<protein>
    <submittedName>
        <fullName evidence="2">Uncharacterized protein</fullName>
    </submittedName>
</protein>
<feature type="compositionally biased region" description="Basic and acidic residues" evidence="1">
    <location>
        <begin position="286"/>
        <end position="303"/>
    </location>
</feature>
<organism evidence="2 3">
    <name type="scientific">Geranomyces variabilis</name>
    <dbReference type="NCBI Taxonomy" id="109894"/>
    <lineage>
        <taxon>Eukaryota</taxon>
        <taxon>Fungi</taxon>
        <taxon>Fungi incertae sedis</taxon>
        <taxon>Chytridiomycota</taxon>
        <taxon>Chytridiomycota incertae sedis</taxon>
        <taxon>Chytridiomycetes</taxon>
        <taxon>Spizellomycetales</taxon>
        <taxon>Powellomycetaceae</taxon>
        <taxon>Geranomyces</taxon>
    </lineage>
</organism>
<feature type="compositionally biased region" description="Basic and acidic residues" evidence="1">
    <location>
        <begin position="220"/>
        <end position="231"/>
    </location>
</feature>
<keyword evidence="3" id="KW-1185">Reference proteome</keyword>
<feature type="compositionally biased region" description="Polar residues" evidence="1">
    <location>
        <begin position="666"/>
        <end position="676"/>
    </location>
</feature>
<name>A0AAD5XQF3_9FUNG</name>
<dbReference type="EMBL" id="JADGJQ010000004">
    <property type="protein sequence ID" value="KAJ3184294.1"/>
    <property type="molecule type" value="Genomic_DNA"/>
</dbReference>
<feature type="compositionally biased region" description="Polar residues" evidence="1">
    <location>
        <begin position="1"/>
        <end position="17"/>
    </location>
</feature>
<feature type="compositionally biased region" description="Low complexity" evidence="1">
    <location>
        <begin position="464"/>
        <end position="475"/>
    </location>
</feature>
<accession>A0AAD5XQF3</accession>
<feature type="compositionally biased region" description="Polar residues" evidence="1">
    <location>
        <begin position="274"/>
        <end position="284"/>
    </location>
</feature>
<feature type="region of interest" description="Disordered" evidence="1">
    <location>
        <begin position="694"/>
        <end position="717"/>
    </location>
</feature>
<dbReference type="Proteomes" id="UP001212152">
    <property type="component" value="Unassembled WGS sequence"/>
</dbReference>
<sequence>MSQRSAASLSVTGNATPHSRRRDRQQSGQHETPHVLSESQPENTSPQSTTSSNIENTRPHSLPLPVKRRRKPDANPEGRPRLTATRKLKKLCQQAPQRPTLTTRQLTPQLTRTPTEPPVSWFASPEDRAMIIQNLSAAFVSELRSVRQAEGRPRTPELPSPQLVDSEVDRPTGARSRNSITKFFAPDDVFVPPPELKYPTLLRGARKRRRGEGSLPETLTSEHDDPLLAEKKNKRQRVSLTPTLPVRQRRQDSKPGAKSLKRVNRPSTDRGAETSPQQDGSTANLDKAEINVETPRRQKRQESKSGSTSAERHGTEKPADDAVGDKDMDKAATASGHIRTRQKHAMGLRSGKASPLERPRTPPLNPRQSGTFDAEIRPPDTSALAPFIGTRTRKHKTKKRKSSRSKPADGEPSTSSAQPAASEQPAVPVQPSSGCPTVETGRRVFASLIDVAILGPAISRFGVSPSPSIARSSRSLPTNSNTREEIEQNTGTVVAEATRVPEVATERNVETVVSKEAHAAEVTISSTALSSQHGAPPQSSDIAVDPATLSESSMAVLGIENDSDAMSELSGLVEGQLLDEDYTASPTICQDRRPSNEEVAAPESDCEDSSLQPSLQTLDVSESNNEQQKEGPSNGKTSVQAQSPLTSALRETVGTDDVESGPRTLQHLQPSSTRAPTTLARHDSTLSVLLGERSPNRAAANEERAGTNTLSSPIKPQSQSVSMSLSFDFEKEIGEITHFLEDDVDLARPRSAGPLQPLRTYASGIESGT</sequence>
<comment type="caution">
    <text evidence="2">The sequence shown here is derived from an EMBL/GenBank/DDBJ whole genome shotgun (WGS) entry which is preliminary data.</text>
</comment>
<evidence type="ECO:0000256" key="1">
    <source>
        <dbReference type="SAM" id="MobiDB-lite"/>
    </source>
</evidence>
<proteinExistence type="predicted"/>
<feature type="region of interest" description="Disordered" evidence="1">
    <location>
        <begin position="1"/>
        <end position="119"/>
    </location>
</feature>
<evidence type="ECO:0000313" key="2">
    <source>
        <dbReference type="EMBL" id="KAJ3184294.1"/>
    </source>
</evidence>
<gene>
    <name evidence="2" type="ORF">HDU87_005141</name>
</gene>
<feature type="compositionally biased region" description="Basic and acidic residues" evidence="1">
    <location>
        <begin position="310"/>
        <end position="330"/>
    </location>
</feature>
<reference evidence="2" key="1">
    <citation type="submission" date="2020-05" db="EMBL/GenBank/DDBJ databases">
        <title>Phylogenomic resolution of chytrid fungi.</title>
        <authorList>
            <person name="Stajich J.E."/>
            <person name="Amses K."/>
            <person name="Simmons R."/>
            <person name="Seto K."/>
            <person name="Myers J."/>
            <person name="Bonds A."/>
            <person name="Quandt C.A."/>
            <person name="Barry K."/>
            <person name="Liu P."/>
            <person name="Grigoriev I."/>
            <person name="Longcore J.E."/>
            <person name="James T.Y."/>
        </authorList>
    </citation>
    <scope>NUCLEOTIDE SEQUENCE</scope>
    <source>
        <strain evidence="2">JEL0379</strain>
    </source>
</reference>
<feature type="region of interest" description="Disordered" evidence="1">
    <location>
        <begin position="148"/>
        <end position="180"/>
    </location>
</feature>
<feature type="compositionally biased region" description="Basic residues" evidence="1">
    <location>
        <begin position="391"/>
        <end position="404"/>
    </location>
</feature>
<dbReference type="AlphaFoldDB" id="A0AAD5XQF3"/>
<evidence type="ECO:0000313" key="3">
    <source>
        <dbReference type="Proteomes" id="UP001212152"/>
    </source>
</evidence>
<feature type="compositionally biased region" description="Polar residues" evidence="1">
    <location>
        <begin position="609"/>
        <end position="646"/>
    </location>
</feature>
<feature type="region of interest" description="Disordered" evidence="1">
    <location>
        <begin position="748"/>
        <end position="769"/>
    </location>
</feature>
<feature type="region of interest" description="Disordered" evidence="1">
    <location>
        <begin position="585"/>
        <end position="678"/>
    </location>
</feature>
<feature type="compositionally biased region" description="Low complexity" evidence="1">
    <location>
        <begin position="411"/>
        <end position="431"/>
    </location>
</feature>
<feature type="region of interest" description="Disordered" evidence="1">
    <location>
        <begin position="460"/>
        <end position="490"/>
    </location>
</feature>
<feature type="compositionally biased region" description="Polar residues" evidence="1">
    <location>
        <begin position="706"/>
        <end position="717"/>
    </location>
</feature>
<feature type="region of interest" description="Disordered" evidence="1">
    <location>
        <begin position="201"/>
        <end position="435"/>
    </location>
</feature>
<feature type="compositionally biased region" description="Polar residues" evidence="1">
    <location>
        <begin position="37"/>
        <end position="56"/>
    </location>
</feature>
<feature type="compositionally biased region" description="Low complexity" evidence="1">
    <location>
        <begin position="96"/>
        <end position="114"/>
    </location>
</feature>